<evidence type="ECO:0000256" key="1">
    <source>
        <dbReference type="SAM" id="Phobius"/>
    </source>
</evidence>
<gene>
    <name evidence="2" type="ORF">H0E87_026002</name>
</gene>
<feature type="transmembrane region" description="Helical" evidence="1">
    <location>
        <begin position="81"/>
        <end position="99"/>
    </location>
</feature>
<sequence>WLLVSRGCYCHALLGLALLNFSLVKMHVPVRYVNCGCYRSSMLLLHAVLFAQLHVLVEFDALVAAGFVLNSLKLASGYSGSWMLASQLGTLLLSTGLAMSSSDLSVLMGAAFALGCPVSLVVLNALPPAGAPACCHSVILFMEIDFVYFGGQCCIAVQFCFAIPALA</sequence>
<dbReference type="EMBL" id="JACEGQ020000015">
    <property type="protein sequence ID" value="KAH8487247.1"/>
    <property type="molecule type" value="Genomic_DNA"/>
</dbReference>
<reference evidence="2" key="1">
    <citation type="journal article" date="2021" name="J. Hered.">
        <title>Genome Assembly of Salicaceae Populus deltoides (Eastern Cottonwood) I-69 Based on Nanopore Sequencing and Hi-C Technologies.</title>
        <authorList>
            <person name="Bai S."/>
            <person name="Wu H."/>
            <person name="Zhang J."/>
            <person name="Pan Z."/>
            <person name="Zhao W."/>
            <person name="Li Z."/>
            <person name="Tong C."/>
        </authorList>
    </citation>
    <scope>NUCLEOTIDE SEQUENCE</scope>
    <source>
        <tissue evidence="2">Leaf</tissue>
    </source>
</reference>
<feature type="transmembrane region" description="Helical" evidence="1">
    <location>
        <begin position="42"/>
        <end position="69"/>
    </location>
</feature>
<accession>A0A8T2X5F9</accession>
<protein>
    <submittedName>
        <fullName evidence="2">Uncharacterized protein</fullName>
    </submittedName>
</protein>
<keyword evidence="1" id="KW-0812">Transmembrane</keyword>
<keyword evidence="3" id="KW-1185">Reference proteome</keyword>
<keyword evidence="1" id="KW-1133">Transmembrane helix</keyword>
<proteinExistence type="predicted"/>
<dbReference type="AlphaFoldDB" id="A0A8T2X5F9"/>
<comment type="caution">
    <text evidence="2">The sequence shown here is derived from an EMBL/GenBank/DDBJ whole genome shotgun (WGS) entry which is preliminary data.</text>
</comment>
<keyword evidence="1" id="KW-0472">Membrane</keyword>
<evidence type="ECO:0000313" key="2">
    <source>
        <dbReference type="EMBL" id="KAH8487247.1"/>
    </source>
</evidence>
<organism evidence="2 3">
    <name type="scientific">Populus deltoides</name>
    <name type="common">Eastern poplar</name>
    <name type="synonym">Eastern cottonwood</name>
    <dbReference type="NCBI Taxonomy" id="3696"/>
    <lineage>
        <taxon>Eukaryota</taxon>
        <taxon>Viridiplantae</taxon>
        <taxon>Streptophyta</taxon>
        <taxon>Embryophyta</taxon>
        <taxon>Tracheophyta</taxon>
        <taxon>Spermatophyta</taxon>
        <taxon>Magnoliopsida</taxon>
        <taxon>eudicotyledons</taxon>
        <taxon>Gunneridae</taxon>
        <taxon>Pentapetalae</taxon>
        <taxon>rosids</taxon>
        <taxon>fabids</taxon>
        <taxon>Malpighiales</taxon>
        <taxon>Salicaceae</taxon>
        <taxon>Saliceae</taxon>
        <taxon>Populus</taxon>
    </lineage>
</organism>
<name>A0A8T2X5F9_POPDE</name>
<feature type="transmembrane region" description="Helical" evidence="1">
    <location>
        <begin position="12"/>
        <end position="30"/>
    </location>
</feature>
<dbReference type="Proteomes" id="UP000807159">
    <property type="component" value="Chromosome 15"/>
</dbReference>
<evidence type="ECO:0000313" key="3">
    <source>
        <dbReference type="Proteomes" id="UP000807159"/>
    </source>
</evidence>
<feature type="transmembrane region" description="Helical" evidence="1">
    <location>
        <begin position="146"/>
        <end position="166"/>
    </location>
</feature>
<feature type="transmembrane region" description="Helical" evidence="1">
    <location>
        <begin position="106"/>
        <end position="126"/>
    </location>
</feature>
<feature type="non-terminal residue" evidence="2">
    <location>
        <position position="167"/>
    </location>
</feature>